<feature type="compositionally biased region" description="Basic and acidic residues" evidence="1">
    <location>
        <begin position="84"/>
        <end position="94"/>
    </location>
</feature>
<feature type="compositionally biased region" description="Basic and acidic residues" evidence="1">
    <location>
        <begin position="214"/>
        <end position="226"/>
    </location>
</feature>
<gene>
    <name evidence="2" type="ORF">K435DRAFT_869839</name>
</gene>
<feature type="compositionally biased region" description="Acidic residues" evidence="1">
    <location>
        <begin position="52"/>
        <end position="61"/>
    </location>
</feature>
<reference evidence="2 3" key="1">
    <citation type="journal article" date="2019" name="Nat. Ecol. Evol.">
        <title>Megaphylogeny resolves global patterns of mushroom evolution.</title>
        <authorList>
            <person name="Varga T."/>
            <person name="Krizsan K."/>
            <person name="Foldi C."/>
            <person name="Dima B."/>
            <person name="Sanchez-Garcia M."/>
            <person name="Sanchez-Ramirez S."/>
            <person name="Szollosi G.J."/>
            <person name="Szarkandi J.G."/>
            <person name="Papp V."/>
            <person name="Albert L."/>
            <person name="Andreopoulos W."/>
            <person name="Angelini C."/>
            <person name="Antonin V."/>
            <person name="Barry K.W."/>
            <person name="Bougher N.L."/>
            <person name="Buchanan P."/>
            <person name="Buyck B."/>
            <person name="Bense V."/>
            <person name="Catcheside P."/>
            <person name="Chovatia M."/>
            <person name="Cooper J."/>
            <person name="Damon W."/>
            <person name="Desjardin D."/>
            <person name="Finy P."/>
            <person name="Geml J."/>
            <person name="Haridas S."/>
            <person name="Hughes K."/>
            <person name="Justo A."/>
            <person name="Karasinski D."/>
            <person name="Kautmanova I."/>
            <person name="Kiss B."/>
            <person name="Kocsube S."/>
            <person name="Kotiranta H."/>
            <person name="LaButti K.M."/>
            <person name="Lechner B.E."/>
            <person name="Liimatainen K."/>
            <person name="Lipzen A."/>
            <person name="Lukacs Z."/>
            <person name="Mihaltcheva S."/>
            <person name="Morgado L.N."/>
            <person name="Niskanen T."/>
            <person name="Noordeloos M.E."/>
            <person name="Ohm R.A."/>
            <person name="Ortiz-Santana B."/>
            <person name="Ovrebo C."/>
            <person name="Racz N."/>
            <person name="Riley R."/>
            <person name="Savchenko A."/>
            <person name="Shiryaev A."/>
            <person name="Soop K."/>
            <person name="Spirin V."/>
            <person name="Szebenyi C."/>
            <person name="Tomsovsky M."/>
            <person name="Tulloss R.E."/>
            <person name="Uehling J."/>
            <person name="Grigoriev I.V."/>
            <person name="Vagvolgyi C."/>
            <person name="Papp T."/>
            <person name="Martin F.M."/>
            <person name="Miettinen O."/>
            <person name="Hibbett D.S."/>
            <person name="Nagy L.G."/>
        </authorList>
    </citation>
    <scope>NUCLEOTIDE SEQUENCE [LARGE SCALE GENOMIC DNA]</scope>
    <source>
        <strain evidence="2 3">CBS 962.96</strain>
    </source>
</reference>
<protein>
    <submittedName>
        <fullName evidence="2">Uncharacterized protein</fullName>
    </submittedName>
</protein>
<keyword evidence="3" id="KW-1185">Reference proteome</keyword>
<evidence type="ECO:0000313" key="3">
    <source>
        <dbReference type="Proteomes" id="UP000297245"/>
    </source>
</evidence>
<feature type="compositionally biased region" description="Acidic residues" evidence="1">
    <location>
        <begin position="69"/>
        <end position="79"/>
    </location>
</feature>
<name>A0A4S8L850_DENBC</name>
<feature type="region of interest" description="Disordered" evidence="1">
    <location>
        <begin position="29"/>
        <end position="99"/>
    </location>
</feature>
<dbReference type="AlphaFoldDB" id="A0A4S8L850"/>
<proteinExistence type="predicted"/>
<feature type="region of interest" description="Disordered" evidence="1">
    <location>
        <begin position="209"/>
        <end position="243"/>
    </location>
</feature>
<evidence type="ECO:0000313" key="2">
    <source>
        <dbReference type="EMBL" id="THU84896.1"/>
    </source>
</evidence>
<organism evidence="2 3">
    <name type="scientific">Dendrothele bispora (strain CBS 962.96)</name>
    <dbReference type="NCBI Taxonomy" id="1314807"/>
    <lineage>
        <taxon>Eukaryota</taxon>
        <taxon>Fungi</taxon>
        <taxon>Dikarya</taxon>
        <taxon>Basidiomycota</taxon>
        <taxon>Agaricomycotina</taxon>
        <taxon>Agaricomycetes</taxon>
        <taxon>Agaricomycetidae</taxon>
        <taxon>Agaricales</taxon>
        <taxon>Agaricales incertae sedis</taxon>
        <taxon>Dendrothele</taxon>
    </lineage>
</organism>
<accession>A0A4S8L850</accession>
<sequence>MEIVEACLVVWERVEGLNRALADRNIRIEDGNNQNDGDDNVNEGNGDRNGEENVENDEEGEGRDGDGDGDKDEDEEEVAGEIWDGGKSEDKDAGADENGYWDTSKALVRRTQCIHIGRMHQSQGRKQDKYEAFTGFLVKSRPSTHTSTQWVAPLIAATSFIRYWKKLQIILCVNCYSFQTRQSRSSEQARSGPGGPSSALRTLFPAIPGGAGKDMTRDMDNVDRIRAGPAQGGKRPEDRSPQELHAVLAGVECQKKVKKSITA</sequence>
<evidence type="ECO:0000256" key="1">
    <source>
        <dbReference type="SAM" id="MobiDB-lite"/>
    </source>
</evidence>
<dbReference type="Proteomes" id="UP000297245">
    <property type="component" value="Unassembled WGS sequence"/>
</dbReference>
<dbReference type="EMBL" id="ML179575">
    <property type="protein sequence ID" value="THU84896.1"/>
    <property type="molecule type" value="Genomic_DNA"/>
</dbReference>